<comment type="caution">
    <text evidence="1">The sequence shown here is derived from an EMBL/GenBank/DDBJ whole genome shotgun (WGS) entry which is preliminary data.</text>
</comment>
<organism evidence="1 2">
    <name type="scientific">Terrabacter terrigena</name>
    <dbReference type="NCBI Taxonomy" id="574718"/>
    <lineage>
        <taxon>Bacteria</taxon>
        <taxon>Bacillati</taxon>
        <taxon>Actinomycetota</taxon>
        <taxon>Actinomycetes</taxon>
        <taxon>Micrococcales</taxon>
        <taxon>Intrasporangiaceae</taxon>
        <taxon>Terrabacter</taxon>
    </lineage>
</organism>
<dbReference type="EMBL" id="JBHTKH010000004">
    <property type="protein sequence ID" value="MFD1054308.1"/>
    <property type="molecule type" value="Genomic_DNA"/>
</dbReference>
<accession>A0ABW3MUD8</accession>
<gene>
    <name evidence="1" type="ORF">ACFQ2V_08325</name>
</gene>
<evidence type="ECO:0000313" key="2">
    <source>
        <dbReference type="Proteomes" id="UP001597046"/>
    </source>
</evidence>
<protein>
    <submittedName>
        <fullName evidence="1">Uncharacterized protein</fullName>
    </submittedName>
</protein>
<reference evidence="2" key="1">
    <citation type="journal article" date="2019" name="Int. J. Syst. Evol. Microbiol.">
        <title>The Global Catalogue of Microorganisms (GCM) 10K type strain sequencing project: providing services to taxonomists for standard genome sequencing and annotation.</title>
        <authorList>
            <consortium name="The Broad Institute Genomics Platform"/>
            <consortium name="The Broad Institute Genome Sequencing Center for Infectious Disease"/>
            <person name="Wu L."/>
            <person name="Ma J."/>
        </authorList>
    </citation>
    <scope>NUCLEOTIDE SEQUENCE [LARGE SCALE GENOMIC DNA]</scope>
    <source>
        <strain evidence="2">CCUG 57508</strain>
    </source>
</reference>
<sequence>MREHALAPWSCELLLNRDVDGRWQSKRDTTFSAPLEAVTWERDGVRYLAPELVLSHKVATGRPKDDDDLAAALPLLTRAQRTFLAEFVRTHAPGHPWHALLDAAT</sequence>
<dbReference type="RefSeq" id="WP_386052206.1">
    <property type="nucleotide sequence ID" value="NZ_JBHTKH010000004.1"/>
</dbReference>
<dbReference type="Proteomes" id="UP001597046">
    <property type="component" value="Unassembled WGS sequence"/>
</dbReference>
<evidence type="ECO:0000313" key="1">
    <source>
        <dbReference type="EMBL" id="MFD1054308.1"/>
    </source>
</evidence>
<name>A0ABW3MUD8_9MICO</name>
<proteinExistence type="predicted"/>
<keyword evidence="2" id="KW-1185">Reference proteome</keyword>